<gene>
    <name evidence="2" type="ORF">KK060_23340</name>
</gene>
<evidence type="ECO:0000313" key="3">
    <source>
        <dbReference type="Proteomes" id="UP000772618"/>
    </source>
</evidence>
<dbReference type="InterPro" id="IPR007372">
    <property type="entry name" value="Lipid/polyisoprenoid-bd_YceI"/>
</dbReference>
<feature type="domain" description="Lipid/polyisoprenoid-binding YceI-like" evidence="1">
    <location>
        <begin position="5"/>
        <end position="170"/>
    </location>
</feature>
<dbReference type="Gene3D" id="2.40.128.110">
    <property type="entry name" value="Lipid/polyisoprenoid-binding, YceI-like"/>
    <property type="match status" value="1"/>
</dbReference>
<dbReference type="PANTHER" id="PTHR34406">
    <property type="entry name" value="PROTEIN YCEI"/>
    <property type="match status" value="1"/>
</dbReference>
<sequence length="180" mass="19727">MANKTFKISSTQSTIEWIGRKVTGSHNGTIAIKEGELLLKDGKLTEGRIVVDTTNINIIDVTDPSYKAQFAAHLASDDFFSSQKFPEAVLEIIAVNGSRVDATLTIKGITHPIQFEAEINTNGDILTATAKLVVDRTKYEMKFRSGNFFTNLGDNLIYDNFDLHVSITAKNATVSSSILI</sequence>
<comment type="caution">
    <text evidence="2">The sequence shown here is derived from an EMBL/GenBank/DDBJ whole genome shotgun (WGS) entry which is preliminary data.</text>
</comment>
<dbReference type="InterPro" id="IPR036761">
    <property type="entry name" value="TTHA0802/YceI-like_sf"/>
</dbReference>
<dbReference type="Pfam" id="PF04264">
    <property type="entry name" value="YceI"/>
    <property type="match status" value="1"/>
</dbReference>
<proteinExistence type="predicted"/>
<organism evidence="2 3">
    <name type="scientific">Chryseosolibacter indicus</name>
    <dbReference type="NCBI Taxonomy" id="2782351"/>
    <lineage>
        <taxon>Bacteria</taxon>
        <taxon>Pseudomonadati</taxon>
        <taxon>Bacteroidota</taxon>
        <taxon>Cytophagia</taxon>
        <taxon>Cytophagales</taxon>
        <taxon>Chryseotaleaceae</taxon>
        <taxon>Chryseosolibacter</taxon>
    </lineage>
</organism>
<dbReference type="SUPFAM" id="SSF101874">
    <property type="entry name" value="YceI-like"/>
    <property type="match status" value="1"/>
</dbReference>
<name>A0ABS5VXV4_9BACT</name>
<dbReference type="EMBL" id="JAHESD010000093">
    <property type="protein sequence ID" value="MBT1706242.1"/>
    <property type="molecule type" value="Genomic_DNA"/>
</dbReference>
<dbReference type="PANTHER" id="PTHR34406:SF1">
    <property type="entry name" value="PROTEIN YCEI"/>
    <property type="match status" value="1"/>
</dbReference>
<keyword evidence="3" id="KW-1185">Reference proteome</keyword>
<reference evidence="2 3" key="1">
    <citation type="submission" date="2021-05" db="EMBL/GenBank/DDBJ databases">
        <title>A Polyphasic approach of four new species of the genus Ohtaekwangia: Ohtaekwangia histidinii sp. nov., Ohtaekwangia cretensis sp. nov., Ohtaekwangia indiensis sp. nov., Ohtaekwangia reichenbachii sp. nov. from diverse environment.</title>
        <authorList>
            <person name="Octaviana S."/>
        </authorList>
    </citation>
    <scope>NUCLEOTIDE SEQUENCE [LARGE SCALE GENOMIC DNA]</scope>
    <source>
        <strain evidence="2 3">PWU20</strain>
    </source>
</reference>
<evidence type="ECO:0000259" key="1">
    <source>
        <dbReference type="SMART" id="SM00867"/>
    </source>
</evidence>
<dbReference type="RefSeq" id="WP_254157384.1">
    <property type="nucleotide sequence ID" value="NZ_JAHESD010000093.1"/>
</dbReference>
<dbReference type="Proteomes" id="UP000772618">
    <property type="component" value="Unassembled WGS sequence"/>
</dbReference>
<protein>
    <submittedName>
        <fullName evidence="2">YceI family protein</fullName>
    </submittedName>
</protein>
<evidence type="ECO:0000313" key="2">
    <source>
        <dbReference type="EMBL" id="MBT1706242.1"/>
    </source>
</evidence>
<accession>A0ABS5VXV4</accession>
<dbReference type="SMART" id="SM00867">
    <property type="entry name" value="YceI"/>
    <property type="match status" value="1"/>
</dbReference>